<dbReference type="KEGG" id="parb:CJU94_28820"/>
<protein>
    <recommendedName>
        <fullName evidence="3">Winged helix-turn-helix domain-containing protein</fullName>
    </recommendedName>
</protein>
<reference evidence="1 2" key="1">
    <citation type="submission" date="2017-08" db="EMBL/GenBank/DDBJ databases">
        <title>Identification and genetic characteristics of simultaneous BTEX- and naphthalene-degrading Paraburkholderia sp. BN5 isolated from petroleum-contaminated soil.</title>
        <authorList>
            <person name="Lee Y."/>
            <person name="Jeon C.O."/>
        </authorList>
    </citation>
    <scope>NUCLEOTIDE SEQUENCE [LARGE SCALE GENOMIC DNA]</scope>
    <source>
        <strain evidence="1 2">BN5</strain>
    </source>
</reference>
<dbReference type="Pfam" id="PF06224">
    <property type="entry name" value="AlkZ-like"/>
    <property type="match status" value="1"/>
</dbReference>
<evidence type="ECO:0000313" key="2">
    <source>
        <dbReference type="Proteomes" id="UP000215158"/>
    </source>
</evidence>
<sequence>MKTLPLSAARTLHLAAQGLLTPPRRKAVKADVLDAIRRMAQLQIDTIHVVARSPYLVLFSRLGAYPQQWLDEHLAEGKLFEYWSHEACFVPTEDYGLLRHRMLDPSGMGWKYAAEWHKKHRKDIEKLLAHIRASGPVRSADFAREAGKGNGWWDWKPEKRHLEVLFAIGQLMVAERRNFHRVYDVTERVLPDWDDARDLPPAHTVTETVLRRTCRSLGVARADWVADYYRLPRRPYRDELHALADQGELIPVRVEGWKQDTFVHQDFAAILDDAASGKLVSTVTTVLSPFDPVVWDRKRAAALFDFDYAIECYTPAAKRKYGYFVLPLLSRGRLVGRVDAKAHRTQGVFELKSLHVEPGVRLSARLAGDLRRALQRCADWHGTPRLEITAAPPAWLDALSADDAPKEEVHWQASVAA</sequence>
<dbReference type="EMBL" id="CP022990">
    <property type="protein sequence ID" value="ASW02989.1"/>
    <property type="molecule type" value="Genomic_DNA"/>
</dbReference>
<dbReference type="PANTHER" id="PTHR30528:SF0">
    <property type="entry name" value="CYTOPLASMIC PROTEIN"/>
    <property type="match status" value="1"/>
</dbReference>
<name>A0A248VVC3_9BURK</name>
<evidence type="ECO:0000313" key="1">
    <source>
        <dbReference type="EMBL" id="ASW02989.1"/>
    </source>
</evidence>
<dbReference type="RefSeq" id="WP_095422840.1">
    <property type="nucleotide sequence ID" value="NZ_CP022990.1"/>
</dbReference>
<keyword evidence="2" id="KW-1185">Reference proteome</keyword>
<dbReference type="PANTHER" id="PTHR30528">
    <property type="entry name" value="CYTOPLASMIC PROTEIN"/>
    <property type="match status" value="1"/>
</dbReference>
<dbReference type="OrthoDB" id="9787207at2"/>
<proteinExistence type="predicted"/>
<organism evidence="1 2">
    <name type="scientific">Paraburkholderia aromaticivorans</name>
    <dbReference type="NCBI Taxonomy" id="2026199"/>
    <lineage>
        <taxon>Bacteria</taxon>
        <taxon>Pseudomonadati</taxon>
        <taxon>Pseudomonadota</taxon>
        <taxon>Betaproteobacteria</taxon>
        <taxon>Burkholderiales</taxon>
        <taxon>Burkholderiaceae</taxon>
        <taxon>Paraburkholderia</taxon>
    </lineage>
</organism>
<dbReference type="AlphaFoldDB" id="A0A248VVC3"/>
<dbReference type="InterPro" id="IPR009351">
    <property type="entry name" value="AlkZ-like"/>
</dbReference>
<gene>
    <name evidence="1" type="ORF">CJU94_28820</name>
</gene>
<dbReference type="Proteomes" id="UP000215158">
    <property type="component" value="Chromosome 2"/>
</dbReference>
<evidence type="ECO:0008006" key="3">
    <source>
        <dbReference type="Google" id="ProtNLM"/>
    </source>
</evidence>
<accession>A0A248VVC3</accession>